<dbReference type="Pfam" id="PF07980">
    <property type="entry name" value="SusD_RagB"/>
    <property type="match status" value="1"/>
</dbReference>
<comment type="similarity">
    <text evidence="2">Belongs to the SusD family.</text>
</comment>
<dbReference type="InterPro" id="IPR033985">
    <property type="entry name" value="SusD-like_N"/>
</dbReference>
<dbReference type="Proteomes" id="UP000638732">
    <property type="component" value="Unassembled WGS sequence"/>
</dbReference>
<dbReference type="RefSeq" id="WP_166584448.1">
    <property type="nucleotide sequence ID" value="NZ_WWEO01000038.1"/>
</dbReference>
<dbReference type="SUPFAM" id="SSF48452">
    <property type="entry name" value="TPR-like"/>
    <property type="match status" value="1"/>
</dbReference>
<evidence type="ECO:0000256" key="1">
    <source>
        <dbReference type="ARBA" id="ARBA00004442"/>
    </source>
</evidence>
<dbReference type="GO" id="GO:0009279">
    <property type="term" value="C:cell outer membrane"/>
    <property type="evidence" value="ECO:0007669"/>
    <property type="project" value="UniProtKB-SubCell"/>
</dbReference>
<keyword evidence="4" id="KW-0472">Membrane</keyword>
<feature type="domain" description="SusD-like N-terminal" evidence="7">
    <location>
        <begin position="66"/>
        <end position="240"/>
    </location>
</feature>
<keyword evidence="5" id="KW-0998">Cell outer membrane</keyword>
<comment type="caution">
    <text evidence="8">The sequence shown here is derived from an EMBL/GenBank/DDBJ whole genome shotgun (WGS) entry which is preliminary data.</text>
</comment>
<evidence type="ECO:0000259" key="6">
    <source>
        <dbReference type="Pfam" id="PF07980"/>
    </source>
</evidence>
<dbReference type="EMBL" id="WWEO01000038">
    <property type="protein sequence ID" value="NCD68421.1"/>
    <property type="molecule type" value="Genomic_DNA"/>
</dbReference>
<keyword evidence="3" id="KW-0732">Signal</keyword>
<sequence length="494" mass="53644">MKKKILVIMLGMVVGFNYSCQKSLLDPVSQTQVADQNGQPFSTSARIQSQVLALYANLRSGQLQGGRFQVYNDVKADNWINLSNNQITASNTWSASVNTTSTEVLNLWSQGYYTINLCNLFIDGMAKYGTPVVGSALAANYIAEAKFIRAICYYDLLQLYARPYADGNGAKPGLPLRLTGLSSYSDQSLAKSSVADVYAQIIKDLNDSETGLPLTNGSALNNTIRAHRNSAIAFKTRVYLTMGKYAEVITEANKIVSTAAPFTATTGVANALQSNVLNVFRAPYTTTESIFSVPFVVSTEQVGTQNALGYYYYANGTNPGNAEFYLNPAGVIADANWKATDARRTNFIYLSTIAANNTKYFLAKWNAPGPYLDYAPVIRYAEVLLNLAEARARTAGVDAQALALLNAVRQRSDATTTFTSASVGNAAGLIAAIMQERNIEFLGEGLRNIDFMRTLGTIPAKSNVQAIDPSNPQYIWPLSNDELLYNTLIGGSNN</sequence>
<evidence type="ECO:0000256" key="2">
    <source>
        <dbReference type="ARBA" id="ARBA00006275"/>
    </source>
</evidence>
<dbReference type="Pfam" id="PF14322">
    <property type="entry name" value="SusD-like_3"/>
    <property type="match status" value="1"/>
</dbReference>
<organism evidence="8 9">
    <name type="scientific">Mucilaginibacter agri</name>
    <dbReference type="NCBI Taxonomy" id="2695265"/>
    <lineage>
        <taxon>Bacteria</taxon>
        <taxon>Pseudomonadati</taxon>
        <taxon>Bacteroidota</taxon>
        <taxon>Sphingobacteriia</taxon>
        <taxon>Sphingobacteriales</taxon>
        <taxon>Sphingobacteriaceae</taxon>
        <taxon>Mucilaginibacter</taxon>
    </lineage>
</organism>
<keyword evidence="9" id="KW-1185">Reference proteome</keyword>
<reference evidence="8" key="2">
    <citation type="submission" date="2020-10" db="EMBL/GenBank/DDBJ databases">
        <title>Mucilaginibacter sp. nov., isolated from soil.</title>
        <authorList>
            <person name="Jeon C.O."/>
        </authorList>
    </citation>
    <scope>NUCLEOTIDE SEQUENCE</scope>
    <source>
        <strain evidence="8">R11</strain>
    </source>
</reference>
<evidence type="ECO:0000256" key="4">
    <source>
        <dbReference type="ARBA" id="ARBA00023136"/>
    </source>
</evidence>
<evidence type="ECO:0000313" key="8">
    <source>
        <dbReference type="EMBL" id="NCD68421.1"/>
    </source>
</evidence>
<evidence type="ECO:0000259" key="7">
    <source>
        <dbReference type="Pfam" id="PF14322"/>
    </source>
</evidence>
<proteinExistence type="inferred from homology"/>
<feature type="domain" description="RagB/SusD" evidence="6">
    <location>
        <begin position="350"/>
        <end position="453"/>
    </location>
</feature>
<name>A0A965ZEX4_9SPHI</name>
<gene>
    <name evidence="8" type="ORF">GSY63_03545</name>
</gene>
<dbReference type="CDD" id="cd08977">
    <property type="entry name" value="SusD"/>
    <property type="match status" value="1"/>
</dbReference>
<dbReference type="InterPro" id="IPR011990">
    <property type="entry name" value="TPR-like_helical_dom_sf"/>
</dbReference>
<evidence type="ECO:0000313" key="9">
    <source>
        <dbReference type="Proteomes" id="UP000638732"/>
    </source>
</evidence>
<dbReference type="AlphaFoldDB" id="A0A965ZEX4"/>
<dbReference type="Gene3D" id="1.25.40.390">
    <property type="match status" value="1"/>
</dbReference>
<protein>
    <submittedName>
        <fullName evidence="8">RagB/SusD family nutrient uptake outer membrane protein</fullName>
    </submittedName>
</protein>
<evidence type="ECO:0000256" key="5">
    <source>
        <dbReference type="ARBA" id="ARBA00023237"/>
    </source>
</evidence>
<comment type="subcellular location">
    <subcellularLocation>
        <location evidence="1">Cell outer membrane</location>
    </subcellularLocation>
</comment>
<evidence type="ECO:0000256" key="3">
    <source>
        <dbReference type="ARBA" id="ARBA00022729"/>
    </source>
</evidence>
<reference evidence="8" key="1">
    <citation type="submission" date="2020-01" db="EMBL/GenBank/DDBJ databases">
        <authorList>
            <person name="Seo Y.L."/>
        </authorList>
    </citation>
    <scope>NUCLEOTIDE SEQUENCE</scope>
    <source>
        <strain evidence="8">R11</strain>
    </source>
</reference>
<dbReference type="InterPro" id="IPR012944">
    <property type="entry name" value="SusD_RagB_dom"/>
</dbReference>
<accession>A0A965ZEX4</accession>